<dbReference type="NCBIfam" id="TIGR00745">
    <property type="entry name" value="apbA_panE"/>
    <property type="match status" value="1"/>
</dbReference>
<dbReference type="Pfam" id="PF08546">
    <property type="entry name" value="ApbA_C"/>
    <property type="match status" value="1"/>
</dbReference>
<organism evidence="7 8">
    <name type="scientific">Salipaludibacillus agaradhaerens</name>
    <name type="common">Bacillus agaradhaerens</name>
    <dbReference type="NCBI Taxonomy" id="76935"/>
    <lineage>
        <taxon>Bacteria</taxon>
        <taxon>Bacillati</taxon>
        <taxon>Bacillota</taxon>
        <taxon>Bacilli</taxon>
        <taxon>Bacillales</taxon>
        <taxon>Bacillaceae</taxon>
    </lineage>
</organism>
<evidence type="ECO:0000313" key="8">
    <source>
        <dbReference type="Proteomes" id="UP001057753"/>
    </source>
</evidence>
<dbReference type="EMBL" id="JABXYM010000001">
    <property type="protein sequence ID" value="MCR6097065.1"/>
    <property type="molecule type" value="Genomic_DNA"/>
</dbReference>
<dbReference type="InterPro" id="IPR008927">
    <property type="entry name" value="6-PGluconate_DH-like_C_sf"/>
</dbReference>
<keyword evidence="8" id="KW-1185">Reference proteome</keyword>
<comment type="function">
    <text evidence="4">Catalyzes the NADPH-dependent reduction of ketopantoate into pantoic acid.</text>
</comment>
<dbReference type="RefSeq" id="WP_257821514.1">
    <property type="nucleotide sequence ID" value="NZ_JABXYM010000001.1"/>
</dbReference>
<gene>
    <name evidence="7" type="ORF">HXA33_10890</name>
</gene>
<accession>A0A9Q4FXX8</accession>
<keyword evidence="2 4" id="KW-0521">NADP</keyword>
<dbReference type="FunFam" id="1.10.1040.10:FF:000017">
    <property type="entry name" value="2-dehydropantoate 2-reductase"/>
    <property type="match status" value="1"/>
</dbReference>
<dbReference type="InterPro" id="IPR013752">
    <property type="entry name" value="KPA_reductase"/>
</dbReference>
<dbReference type="GO" id="GO:0008677">
    <property type="term" value="F:2-dehydropantoate 2-reductase activity"/>
    <property type="evidence" value="ECO:0007669"/>
    <property type="project" value="UniProtKB-EC"/>
</dbReference>
<dbReference type="Gene3D" id="3.40.50.720">
    <property type="entry name" value="NAD(P)-binding Rossmann-like Domain"/>
    <property type="match status" value="1"/>
</dbReference>
<dbReference type="FunFam" id="3.40.50.720:FF:000307">
    <property type="entry name" value="2-dehydropantoate 2-reductase"/>
    <property type="match status" value="1"/>
</dbReference>
<proteinExistence type="inferred from homology"/>
<dbReference type="InterPro" id="IPR036291">
    <property type="entry name" value="NAD(P)-bd_dom_sf"/>
</dbReference>
<dbReference type="SUPFAM" id="SSF48179">
    <property type="entry name" value="6-phosphogluconate dehydrogenase C-terminal domain-like"/>
    <property type="match status" value="1"/>
</dbReference>
<comment type="similarity">
    <text evidence="1 4">Belongs to the ketopantoate reductase family.</text>
</comment>
<evidence type="ECO:0000256" key="2">
    <source>
        <dbReference type="ARBA" id="ARBA00022857"/>
    </source>
</evidence>
<evidence type="ECO:0000256" key="1">
    <source>
        <dbReference type="ARBA" id="ARBA00007870"/>
    </source>
</evidence>
<dbReference type="Gene3D" id="1.10.1040.10">
    <property type="entry name" value="N-(1-d-carboxylethyl)-l-norvaline Dehydrogenase, domain 2"/>
    <property type="match status" value="1"/>
</dbReference>
<dbReference type="Proteomes" id="UP001057753">
    <property type="component" value="Unassembled WGS sequence"/>
</dbReference>
<comment type="catalytic activity">
    <reaction evidence="4">
        <text>(R)-pantoate + NADP(+) = 2-dehydropantoate + NADPH + H(+)</text>
        <dbReference type="Rhea" id="RHEA:16233"/>
        <dbReference type="ChEBI" id="CHEBI:11561"/>
        <dbReference type="ChEBI" id="CHEBI:15378"/>
        <dbReference type="ChEBI" id="CHEBI:15980"/>
        <dbReference type="ChEBI" id="CHEBI:57783"/>
        <dbReference type="ChEBI" id="CHEBI:58349"/>
        <dbReference type="EC" id="1.1.1.169"/>
    </reaction>
</comment>
<dbReference type="EC" id="1.1.1.169" evidence="4"/>
<keyword evidence="3 4" id="KW-0560">Oxidoreductase</keyword>
<evidence type="ECO:0000256" key="3">
    <source>
        <dbReference type="ARBA" id="ARBA00023002"/>
    </source>
</evidence>
<dbReference type="InterPro" id="IPR051402">
    <property type="entry name" value="KPR-Related"/>
</dbReference>
<dbReference type="GO" id="GO:0015940">
    <property type="term" value="P:pantothenate biosynthetic process"/>
    <property type="evidence" value="ECO:0007669"/>
    <property type="project" value="UniProtKB-KW"/>
</dbReference>
<evidence type="ECO:0000313" key="7">
    <source>
        <dbReference type="EMBL" id="MCR6097065.1"/>
    </source>
</evidence>
<dbReference type="PANTHER" id="PTHR21708">
    <property type="entry name" value="PROBABLE 2-DEHYDROPANTOATE 2-REDUCTASE"/>
    <property type="match status" value="1"/>
</dbReference>
<sequence>MKILVLGAGATGGYFGGRLLEKGEDVTFLVREKRHNQLKEEGLVIKSVHGDVTLKPRTLLPGSGDEPFDVVIIAIKSYHLHEALQTVAPFVREYTTIIPLLNGIEHVDELTAYYSKNQVMGGLCFIESTLNERGHIIQSSSVHELTYGEWSGRRSPRTKELAAIFSGTKASFRLSDQIEQDMWHKYLFITVLSGITSLMRSAIGPIRDTLEGRTYIQQLFEEVRLTMTEEGAPLANGIVEKQMRLIDNADFSMKSSMLRDIEKQQPIEADHLQGYLLLLAERLGVETPLLRLIYQHLKVYEKNLD</sequence>
<comment type="caution">
    <text evidence="7">The sequence shown here is derived from an EMBL/GenBank/DDBJ whole genome shotgun (WGS) entry which is preliminary data.</text>
</comment>
<evidence type="ECO:0000259" key="6">
    <source>
        <dbReference type="Pfam" id="PF08546"/>
    </source>
</evidence>
<dbReference type="AlphaFoldDB" id="A0A9Q4FXX8"/>
<dbReference type="Pfam" id="PF02558">
    <property type="entry name" value="ApbA"/>
    <property type="match status" value="1"/>
</dbReference>
<evidence type="ECO:0000256" key="4">
    <source>
        <dbReference type="RuleBase" id="RU362068"/>
    </source>
</evidence>
<protein>
    <recommendedName>
        <fullName evidence="4">2-dehydropantoate 2-reductase</fullName>
        <ecNumber evidence="4">1.1.1.169</ecNumber>
    </recommendedName>
    <alternativeName>
        <fullName evidence="4">Ketopantoate reductase</fullName>
    </alternativeName>
</protein>
<dbReference type="GO" id="GO:0005737">
    <property type="term" value="C:cytoplasm"/>
    <property type="evidence" value="ECO:0007669"/>
    <property type="project" value="TreeGrafter"/>
</dbReference>
<dbReference type="InterPro" id="IPR003710">
    <property type="entry name" value="ApbA"/>
</dbReference>
<feature type="domain" description="Ketopantoate reductase C-terminal" evidence="6">
    <location>
        <begin position="178"/>
        <end position="301"/>
    </location>
</feature>
<name>A0A9Q4FXX8_SALAG</name>
<reference evidence="7" key="1">
    <citation type="submission" date="2020-06" db="EMBL/GenBank/DDBJ databases">
        <title>Insight into the genomes of haloalkaliphilic bacilli from Kenyan soda lakes.</title>
        <authorList>
            <person name="Mwirichia R."/>
            <person name="Villamizar G.C."/>
            <person name="Poehlein A."/>
            <person name="Mugweru J."/>
            <person name="Kipnyargis A."/>
            <person name="Kiplimo D."/>
            <person name="Orwa P."/>
            <person name="Daniel R."/>
        </authorList>
    </citation>
    <scope>NUCLEOTIDE SEQUENCE</scope>
    <source>
        <strain evidence="7">B1096_S55</strain>
    </source>
</reference>
<dbReference type="PANTHER" id="PTHR21708:SF26">
    <property type="entry name" value="2-DEHYDROPANTOATE 2-REDUCTASE"/>
    <property type="match status" value="1"/>
</dbReference>
<dbReference type="SUPFAM" id="SSF51735">
    <property type="entry name" value="NAD(P)-binding Rossmann-fold domains"/>
    <property type="match status" value="1"/>
</dbReference>
<keyword evidence="4" id="KW-0566">Pantothenate biosynthesis</keyword>
<comment type="pathway">
    <text evidence="4">Cofactor biosynthesis; (R)-pantothenate biosynthesis; (R)-pantoate from 3-methyl-2-oxobutanoate: step 2/2.</text>
</comment>
<evidence type="ECO:0000259" key="5">
    <source>
        <dbReference type="Pfam" id="PF02558"/>
    </source>
</evidence>
<feature type="domain" description="Ketopantoate reductase N-terminal" evidence="5">
    <location>
        <begin position="3"/>
        <end position="151"/>
    </location>
</feature>
<dbReference type="InterPro" id="IPR013332">
    <property type="entry name" value="KPR_N"/>
</dbReference>
<dbReference type="InterPro" id="IPR013328">
    <property type="entry name" value="6PGD_dom2"/>
</dbReference>